<organism evidence="1 2">
    <name type="scientific">Chelatococcus asaccharovorans</name>
    <dbReference type="NCBI Taxonomy" id="28210"/>
    <lineage>
        <taxon>Bacteria</taxon>
        <taxon>Pseudomonadati</taxon>
        <taxon>Pseudomonadota</taxon>
        <taxon>Alphaproteobacteria</taxon>
        <taxon>Hyphomicrobiales</taxon>
        <taxon>Chelatococcaceae</taxon>
        <taxon>Chelatococcus</taxon>
    </lineage>
</organism>
<name>A0A2V3UDR7_9HYPH</name>
<comment type="caution">
    <text evidence="1">The sequence shown here is derived from an EMBL/GenBank/DDBJ whole genome shotgun (WGS) entry which is preliminary data.</text>
</comment>
<keyword evidence="2" id="KW-1185">Reference proteome</keyword>
<dbReference type="RefSeq" id="WP_110373329.1">
    <property type="nucleotide sequence ID" value="NZ_CAKNFM010000002.1"/>
</dbReference>
<accession>A0A2V3UDR7</accession>
<dbReference type="Pfam" id="PF06903">
    <property type="entry name" value="VirK"/>
    <property type="match status" value="1"/>
</dbReference>
<protein>
    <submittedName>
        <fullName evidence="1">VirK protein</fullName>
    </submittedName>
</protein>
<reference evidence="1 2" key="1">
    <citation type="submission" date="2018-05" db="EMBL/GenBank/DDBJ databases">
        <title>Genomic Encyclopedia of Type Strains, Phase IV (KMG-IV): sequencing the most valuable type-strain genomes for metagenomic binning, comparative biology and taxonomic classification.</title>
        <authorList>
            <person name="Goeker M."/>
        </authorList>
    </citation>
    <scope>NUCLEOTIDE SEQUENCE [LARGE SCALE GENOMIC DNA]</scope>
    <source>
        <strain evidence="1 2">DSM 6462</strain>
    </source>
</reference>
<dbReference type="Proteomes" id="UP000248021">
    <property type="component" value="Unassembled WGS sequence"/>
</dbReference>
<proteinExistence type="predicted"/>
<dbReference type="EMBL" id="QJJK01000002">
    <property type="protein sequence ID" value="PXW63160.1"/>
    <property type="molecule type" value="Genomic_DNA"/>
</dbReference>
<evidence type="ECO:0000313" key="2">
    <source>
        <dbReference type="Proteomes" id="UP000248021"/>
    </source>
</evidence>
<dbReference type="AlphaFoldDB" id="A0A2V3UDR7"/>
<dbReference type="InterPro" id="IPR010694">
    <property type="entry name" value="Uncharacterised_VirK"/>
</dbReference>
<evidence type="ECO:0000313" key="1">
    <source>
        <dbReference type="EMBL" id="PXW63160.1"/>
    </source>
</evidence>
<sequence>MRRAWWFGLVNALVGPGAVLWTSAQASEMGNEELRAALARGALPSIVIDFAKCQDDKGKQGPPVAAVVRFFAYNLLDDYIATSGTHLFEATDGSMKLEYIRARFKPDDSVELTLRRIDPATYKPASPEQRYLCNRRDGAVQLKGD</sequence>
<dbReference type="OrthoDB" id="8115219at2"/>
<gene>
    <name evidence="1" type="ORF">C7450_10275</name>
</gene>